<feature type="signal peptide" evidence="1">
    <location>
        <begin position="1"/>
        <end position="31"/>
    </location>
</feature>
<feature type="domain" description="FAS1" evidence="2">
    <location>
        <begin position="53"/>
        <end position="217"/>
    </location>
</feature>
<evidence type="ECO:0000259" key="2">
    <source>
        <dbReference type="PROSITE" id="PS50213"/>
    </source>
</evidence>
<keyword evidence="4" id="KW-1185">Reference proteome</keyword>
<protein>
    <submittedName>
        <fullName evidence="3">Fasciclin domain-containing protein</fullName>
    </submittedName>
</protein>
<evidence type="ECO:0000313" key="3">
    <source>
        <dbReference type="EMBL" id="MDO3394263.1"/>
    </source>
</evidence>
<dbReference type="RefSeq" id="WP_302705234.1">
    <property type="nucleotide sequence ID" value="NZ_JAULSC010000001.1"/>
</dbReference>
<sequence length="222" mass="23186">MSTIKNRIVATLATTGLLVGTGMATTAPAQAGEDENAKGGGGYGDTSLAEVLAADGNKFDRTGKDFDVLDRVVRVVLRNKPDSAVGVLADGDFKATAFLPNDFAFKKLTRNLVGNKAARTERRAAKALVKNVDVDTLETVLLYHVVPGKPLDSGAVAGADGAELETAQGGIVTVDVNGKNGSITLVDQDPDNKDPRVVAVDINKGNKQIGHAINRVLRPVDL</sequence>
<reference evidence="3" key="1">
    <citation type="submission" date="2023-06" db="EMBL/GenBank/DDBJ databases">
        <title>Genome sequence of Nocardioides sp. SOB44.</title>
        <authorList>
            <person name="Zhang G."/>
        </authorList>
    </citation>
    <scope>NUCLEOTIDE SEQUENCE</scope>
    <source>
        <strain evidence="3">SOB44</strain>
    </source>
</reference>
<dbReference type="InterPro" id="IPR000782">
    <property type="entry name" value="FAS1_domain"/>
</dbReference>
<keyword evidence="1" id="KW-0732">Signal</keyword>
<evidence type="ECO:0000313" key="4">
    <source>
        <dbReference type="Proteomes" id="UP001168363"/>
    </source>
</evidence>
<dbReference type="SUPFAM" id="SSF82153">
    <property type="entry name" value="FAS1 domain"/>
    <property type="match status" value="1"/>
</dbReference>
<name>A0ABT8TMQ8_9ACTN</name>
<organism evidence="3 4">
    <name type="scientific">Nocardioides cremeus</name>
    <dbReference type="NCBI Taxonomy" id="3058044"/>
    <lineage>
        <taxon>Bacteria</taxon>
        <taxon>Bacillati</taxon>
        <taxon>Actinomycetota</taxon>
        <taxon>Actinomycetes</taxon>
        <taxon>Propionibacteriales</taxon>
        <taxon>Nocardioidaceae</taxon>
        <taxon>Nocardioides</taxon>
    </lineage>
</organism>
<dbReference type="EMBL" id="JAULSC010000001">
    <property type="protein sequence ID" value="MDO3394263.1"/>
    <property type="molecule type" value="Genomic_DNA"/>
</dbReference>
<dbReference type="Pfam" id="PF02469">
    <property type="entry name" value="Fasciclin"/>
    <property type="match status" value="1"/>
</dbReference>
<comment type="caution">
    <text evidence="3">The sequence shown here is derived from an EMBL/GenBank/DDBJ whole genome shotgun (WGS) entry which is preliminary data.</text>
</comment>
<dbReference type="PROSITE" id="PS50213">
    <property type="entry name" value="FAS1"/>
    <property type="match status" value="1"/>
</dbReference>
<accession>A0ABT8TMQ8</accession>
<dbReference type="SMART" id="SM00554">
    <property type="entry name" value="FAS1"/>
    <property type="match status" value="1"/>
</dbReference>
<evidence type="ECO:0000256" key="1">
    <source>
        <dbReference type="SAM" id="SignalP"/>
    </source>
</evidence>
<feature type="chain" id="PRO_5046903112" evidence="1">
    <location>
        <begin position="32"/>
        <end position="222"/>
    </location>
</feature>
<proteinExistence type="predicted"/>
<dbReference type="Proteomes" id="UP001168363">
    <property type="component" value="Unassembled WGS sequence"/>
</dbReference>
<dbReference type="Gene3D" id="2.30.180.10">
    <property type="entry name" value="FAS1 domain"/>
    <property type="match status" value="1"/>
</dbReference>
<gene>
    <name evidence="3" type="ORF">QWJ41_00870</name>
</gene>
<dbReference type="InterPro" id="IPR036378">
    <property type="entry name" value="FAS1_dom_sf"/>
</dbReference>